<dbReference type="VEuPathDB" id="FungiDB:JI435_440880"/>
<name>A0A7U2FBZ4_PHANO</name>
<keyword evidence="2" id="KW-1185">Reference proteome</keyword>
<gene>
    <name evidence="1" type="ORF">JI435_440880</name>
</gene>
<evidence type="ECO:0000313" key="2">
    <source>
        <dbReference type="Proteomes" id="UP000663193"/>
    </source>
</evidence>
<evidence type="ECO:0000313" key="1">
    <source>
        <dbReference type="EMBL" id="QRD02461.1"/>
    </source>
</evidence>
<reference evidence="2" key="1">
    <citation type="journal article" date="2021" name="BMC Genomics">
        <title>Chromosome-level genome assembly and manually-curated proteome of model necrotroph Parastagonospora nodorum Sn15 reveals a genome-wide trove of candidate effector homologs, and redundancy of virulence-related functions within an accessory chromosome.</title>
        <authorList>
            <person name="Bertazzoni S."/>
            <person name="Jones D.A.B."/>
            <person name="Phan H.T."/>
            <person name="Tan K.-C."/>
            <person name="Hane J.K."/>
        </authorList>
    </citation>
    <scope>NUCLEOTIDE SEQUENCE [LARGE SCALE GENOMIC DNA]</scope>
    <source>
        <strain evidence="2">SN15 / ATCC MYA-4574 / FGSC 10173)</strain>
    </source>
</reference>
<dbReference type="Proteomes" id="UP000663193">
    <property type="component" value="Chromosome 13"/>
</dbReference>
<sequence>MAETTSEPEAPILAGVDQITVIDGDTPQVFYIARNILKSKVPEFLATLNPTKSDETLVTKTSNVAIQTFHLFVRWFTAKLCDSDPLLFALGIFDWSTLLQIYQLYAFCCKNNLITLRTQMFVSLVTYITEHASTICLEAKPRFIFAEHDAKSVAVLTNCVCECFTSNSSLYRSFLTAFCCSEDMSLSTRDRLLRYPKSFLADVMLHKADLERITSGRKRKKSI</sequence>
<dbReference type="AlphaFoldDB" id="A0A7U2FBZ4"/>
<proteinExistence type="predicted"/>
<dbReference type="OrthoDB" id="194443at2759"/>
<protein>
    <submittedName>
        <fullName evidence="1">Uncharacterized protein</fullName>
    </submittedName>
</protein>
<organism evidence="1 2">
    <name type="scientific">Phaeosphaeria nodorum (strain SN15 / ATCC MYA-4574 / FGSC 10173)</name>
    <name type="common">Glume blotch fungus</name>
    <name type="synonym">Parastagonospora nodorum</name>
    <dbReference type="NCBI Taxonomy" id="321614"/>
    <lineage>
        <taxon>Eukaryota</taxon>
        <taxon>Fungi</taxon>
        <taxon>Dikarya</taxon>
        <taxon>Ascomycota</taxon>
        <taxon>Pezizomycotina</taxon>
        <taxon>Dothideomycetes</taxon>
        <taxon>Pleosporomycetidae</taxon>
        <taxon>Pleosporales</taxon>
        <taxon>Pleosporineae</taxon>
        <taxon>Phaeosphaeriaceae</taxon>
        <taxon>Parastagonospora</taxon>
    </lineage>
</organism>
<dbReference type="EMBL" id="CP069035">
    <property type="protein sequence ID" value="QRD02461.1"/>
    <property type="molecule type" value="Genomic_DNA"/>
</dbReference>
<accession>A0A7U2FBZ4</accession>